<feature type="transmembrane region" description="Helical" evidence="1">
    <location>
        <begin position="69"/>
        <end position="89"/>
    </location>
</feature>
<keyword evidence="1" id="KW-1133">Transmembrane helix</keyword>
<evidence type="ECO:0000256" key="1">
    <source>
        <dbReference type="SAM" id="Phobius"/>
    </source>
</evidence>
<dbReference type="EMBL" id="CAUYUE010000006">
    <property type="protein sequence ID" value="CAK0781923.1"/>
    <property type="molecule type" value="Genomic_DNA"/>
</dbReference>
<comment type="caution">
    <text evidence="2">The sequence shown here is derived from an EMBL/GenBank/DDBJ whole genome shotgun (WGS) entry which is preliminary data.</text>
</comment>
<reference evidence="2 3" key="1">
    <citation type="submission" date="2023-10" db="EMBL/GenBank/DDBJ databases">
        <authorList>
            <person name="Maclean D."/>
            <person name="Macfadyen A."/>
        </authorList>
    </citation>
    <scope>NUCLEOTIDE SEQUENCE [LARGE SCALE GENOMIC DNA]</scope>
</reference>
<accession>A0AAV1I4P5</accession>
<keyword evidence="1" id="KW-0812">Transmembrane</keyword>
<protein>
    <submittedName>
        <fullName evidence="2">Uncharacterized protein</fullName>
    </submittedName>
</protein>
<evidence type="ECO:0000313" key="3">
    <source>
        <dbReference type="Proteomes" id="UP001314263"/>
    </source>
</evidence>
<keyword evidence="1" id="KW-0472">Membrane</keyword>
<feature type="transmembrane region" description="Helical" evidence="1">
    <location>
        <begin position="42"/>
        <end position="62"/>
    </location>
</feature>
<name>A0AAV1I4P5_9CHLO</name>
<dbReference type="AlphaFoldDB" id="A0AAV1I4P5"/>
<organism evidence="2 3">
    <name type="scientific">Coccomyxa viridis</name>
    <dbReference type="NCBI Taxonomy" id="1274662"/>
    <lineage>
        <taxon>Eukaryota</taxon>
        <taxon>Viridiplantae</taxon>
        <taxon>Chlorophyta</taxon>
        <taxon>core chlorophytes</taxon>
        <taxon>Trebouxiophyceae</taxon>
        <taxon>Trebouxiophyceae incertae sedis</taxon>
        <taxon>Coccomyxaceae</taxon>
        <taxon>Coccomyxa</taxon>
    </lineage>
</organism>
<proteinExistence type="predicted"/>
<keyword evidence="3" id="KW-1185">Reference proteome</keyword>
<feature type="transmembrane region" description="Helical" evidence="1">
    <location>
        <begin position="101"/>
        <end position="119"/>
    </location>
</feature>
<dbReference type="Proteomes" id="UP001314263">
    <property type="component" value="Unassembled WGS sequence"/>
</dbReference>
<evidence type="ECO:0000313" key="2">
    <source>
        <dbReference type="EMBL" id="CAK0781923.1"/>
    </source>
</evidence>
<gene>
    <name evidence="2" type="ORF">CVIRNUC_005507</name>
</gene>
<dbReference type="PROSITE" id="PS51257">
    <property type="entry name" value="PROKAR_LIPOPROTEIN"/>
    <property type="match status" value="1"/>
</dbReference>
<sequence>MGAYCSKAPEELCGHCSFTCSCTTCAGTGGEAAAACDCSCRFMVVGGMALTVLSAWIAFVAWRERRRWLLTWSGIYGAVAVCMTILTYFKGPDPHDMFGCSVPFSLWVGCLFVATLSYYTTDYMRQGQEGADKRTERYVYDPTAGEYVLATQLSEYHVV</sequence>